<dbReference type="InterPro" id="IPR048333">
    <property type="entry name" value="HA2_WH"/>
</dbReference>
<name>A0A3L6R4J6_PANMI</name>
<evidence type="ECO:0000256" key="4">
    <source>
        <dbReference type="ARBA" id="ARBA00022806"/>
    </source>
</evidence>
<dbReference type="Pfam" id="PF00271">
    <property type="entry name" value="Helicase_C"/>
    <property type="match status" value="1"/>
</dbReference>
<organism evidence="14 15">
    <name type="scientific">Panicum miliaceum</name>
    <name type="common">Proso millet</name>
    <name type="synonym">Broomcorn millet</name>
    <dbReference type="NCBI Taxonomy" id="4540"/>
    <lineage>
        <taxon>Eukaryota</taxon>
        <taxon>Viridiplantae</taxon>
        <taxon>Streptophyta</taxon>
        <taxon>Embryophyta</taxon>
        <taxon>Tracheophyta</taxon>
        <taxon>Spermatophyta</taxon>
        <taxon>Magnoliopsida</taxon>
        <taxon>Liliopsida</taxon>
        <taxon>Poales</taxon>
        <taxon>Poaceae</taxon>
        <taxon>PACMAD clade</taxon>
        <taxon>Panicoideae</taxon>
        <taxon>Panicodae</taxon>
        <taxon>Paniceae</taxon>
        <taxon>Panicinae</taxon>
        <taxon>Panicum</taxon>
        <taxon>Panicum sect. Panicum</taxon>
    </lineage>
</organism>
<dbReference type="PANTHER" id="PTHR18934:SF229">
    <property type="entry name" value="DEXH-BOX ATP-DEPENDENT RNA HELICASE DEXH3"/>
    <property type="match status" value="1"/>
</dbReference>
<dbReference type="EMBL" id="PQIB02000010">
    <property type="protein sequence ID" value="RLM93793.1"/>
    <property type="molecule type" value="Genomic_DNA"/>
</dbReference>
<dbReference type="Pfam" id="PF26026">
    <property type="entry name" value="RNA_hel_CTD"/>
    <property type="match status" value="1"/>
</dbReference>
<evidence type="ECO:0000256" key="1">
    <source>
        <dbReference type="ARBA" id="ARBA00012552"/>
    </source>
</evidence>
<evidence type="ECO:0000313" key="14">
    <source>
        <dbReference type="EMBL" id="RLM93793.1"/>
    </source>
</evidence>
<dbReference type="SMART" id="SM00487">
    <property type="entry name" value="DEXDc"/>
    <property type="match status" value="1"/>
</dbReference>
<keyword evidence="5" id="KW-0067">ATP-binding</keyword>
<dbReference type="InterPro" id="IPR059023">
    <property type="entry name" value="RNA_hel_CTD"/>
</dbReference>
<dbReference type="GO" id="GO:0003723">
    <property type="term" value="F:RNA binding"/>
    <property type="evidence" value="ECO:0007669"/>
    <property type="project" value="UniProtKB-UniRule"/>
</dbReference>
<protein>
    <recommendedName>
        <fullName evidence="1">RNA helicase</fullName>
        <ecNumber evidence="1">3.6.4.13</ecNumber>
    </recommendedName>
</protein>
<dbReference type="CDD" id="cd17917">
    <property type="entry name" value="DEXHc_RHA-like"/>
    <property type="match status" value="1"/>
</dbReference>
<dbReference type="SMART" id="SM00490">
    <property type="entry name" value="HELICc"/>
    <property type="match status" value="1"/>
</dbReference>
<dbReference type="AlphaFoldDB" id="A0A3L6R4J6"/>
<dbReference type="Pfam" id="PF00270">
    <property type="entry name" value="DEAD"/>
    <property type="match status" value="1"/>
</dbReference>
<evidence type="ECO:0000256" key="10">
    <source>
        <dbReference type="SAM" id="MobiDB-lite"/>
    </source>
</evidence>
<dbReference type="FunFam" id="3.40.50.300:FF:000526">
    <property type="entry name" value="DExH-box ATP-dependent RNA helicase DExH3"/>
    <property type="match status" value="1"/>
</dbReference>
<keyword evidence="4 14" id="KW-0347">Helicase</keyword>
<dbReference type="Pfam" id="PF04408">
    <property type="entry name" value="WHD_HA2"/>
    <property type="match status" value="1"/>
</dbReference>
<dbReference type="GO" id="GO:0003724">
    <property type="term" value="F:RNA helicase activity"/>
    <property type="evidence" value="ECO:0007669"/>
    <property type="project" value="UniProtKB-EC"/>
</dbReference>
<dbReference type="FunFam" id="3.40.50.300:FF:000480">
    <property type="entry name" value="DExH-box ATP-dependent RNA helicase DExH3"/>
    <property type="match status" value="1"/>
</dbReference>
<dbReference type="PROSITE" id="PS51194">
    <property type="entry name" value="HELICASE_CTER"/>
    <property type="match status" value="1"/>
</dbReference>
<evidence type="ECO:0000313" key="15">
    <source>
        <dbReference type="Proteomes" id="UP000275267"/>
    </source>
</evidence>
<dbReference type="GO" id="GO:0005524">
    <property type="term" value="F:ATP binding"/>
    <property type="evidence" value="ECO:0007669"/>
    <property type="project" value="UniProtKB-KW"/>
</dbReference>
<dbReference type="SUPFAM" id="SSF52540">
    <property type="entry name" value="P-loop containing nucleoside triphosphate hydrolases"/>
    <property type="match status" value="1"/>
</dbReference>
<dbReference type="Gene3D" id="3.40.50.300">
    <property type="entry name" value="P-loop containing nucleotide triphosphate hydrolases"/>
    <property type="match status" value="2"/>
</dbReference>
<dbReference type="OrthoDB" id="5600252at2759"/>
<comment type="similarity">
    <text evidence="8">Belongs to the DExH box helicase family.</text>
</comment>
<dbReference type="InterPro" id="IPR007502">
    <property type="entry name" value="Helicase-assoc_dom"/>
</dbReference>
<dbReference type="InterPro" id="IPR014720">
    <property type="entry name" value="dsRBD_dom"/>
</dbReference>
<dbReference type="InterPro" id="IPR011709">
    <property type="entry name" value="DEAD-box_helicase_OB_fold"/>
</dbReference>
<evidence type="ECO:0000256" key="6">
    <source>
        <dbReference type="ARBA" id="ARBA00022884"/>
    </source>
</evidence>
<evidence type="ECO:0000256" key="5">
    <source>
        <dbReference type="ARBA" id="ARBA00022840"/>
    </source>
</evidence>
<dbReference type="InterPro" id="IPR001650">
    <property type="entry name" value="Helicase_C-like"/>
</dbReference>
<sequence>MAAEAIERLFVQLAETEVEAVVIASACCVVDLTRSLTPHASCANISPGKLNRIGFYYFDTSNHYSASIIGRATCSPRGGSDKSSALKVVVVSGETGCGKTTQLPQYILESEIDAARGATCSIICTQPRRISAIAVSERVAAERGEKIGESVGYKVRLEGMRGRDTRLLFCTTGVLLRRLLVDRNLKGVTHVIVDEIHERGMNEDFLLIVLKDLLPRRPELRLILMSATLNAELFSSYFGGAPMIHIPGFTYPVRNHFLEDILEFTGHRLTPYNQIDDYGQEKSWKMQKQALRKRKSQIASAVEERPGAVLVFMTGWDDINALKEQLQANPLLGDPSKVLLLACHGSMASSEQKLIFDKPEPGVRKIVLATNLAETSITINDVVFVVDCGKAKETSYDALNNTPCLLPTWISKASARQRRGRAGRVQPGECYHLYPRCVYDSFADYQLPELLRTPLQSLCLQIKSLRLGSISEFLSRALQSPESLSVQNAIEYLKVIGAFDQNEELTVLGKHLSMLPVEPKLGKMLIFGAIFNCLDPILTIVSGLSVRDPFLTPFDKKDLAESAKLQFSCRDYSDHLALVRAYEGWREAERDRAGYDYCWKNFLSMQTLKAIDSLRRQFLFLLKDTGLVDENLTLCNKWSRDENLVRANKEKSISLKTMEDGQVMLYSSSVNGKEAKIPFPWLVFNEKVKVNSVFLRDSTAISDSILLLFGGNIKQGGLDGHLKMLGGYLEFFMSRDLASTYLSLKDELENLIHCKLQNPRMDIQTSEELLSAIRLLVTEDPCSGRFVYGRQEQRSKKAKTMLSSSSMNSGGGNGGDNAKNQLQTLLTRAGNDNPSYKTKQIKNSLFRSTVEFNGMQFVGQPCANKKLAEKDAAAEALNWLTGNGGGAATDSRDAGNADPMSVLMKPPRRRRHNHPRRS</sequence>
<dbReference type="InterPro" id="IPR014001">
    <property type="entry name" value="Helicase_ATP-bd"/>
</dbReference>
<keyword evidence="2" id="KW-0547">Nucleotide-binding</keyword>
<gene>
    <name evidence="14" type="ORF">C2845_PM08G06940</name>
</gene>
<dbReference type="Pfam" id="PF00035">
    <property type="entry name" value="dsrm"/>
    <property type="match status" value="1"/>
</dbReference>
<feature type="domain" description="DRBM" evidence="11">
    <location>
        <begin position="817"/>
        <end position="882"/>
    </location>
</feature>
<evidence type="ECO:0000256" key="9">
    <source>
        <dbReference type="PROSITE-ProRule" id="PRU00266"/>
    </source>
</evidence>
<evidence type="ECO:0000256" key="8">
    <source>
        <dbReference type="ARBA" id="ARBA00060772"/>
    </source>
</evidence>
<keyword evidence="15" id="KW-1185">Reference proteome</keyword>
<dbReference type="STRING" id="4540.A0A3L6R4J6"/>
<dbReference type="Gene3D" id="3.30.160.20">
    <property type="match status" value="1"/>
</dbReference>
<evidence type="ECO:0000259" key="12">
    <source>
        <dbReference type="PROSITE" id="PS51192"/>
    </source>
</evidence>
<keyword evidence="6 9" id="KW-0694">RNA-binding</keyword>
<feature type="compositionally biased region" description="Basic residues" evidence="10">
    <location>
        <begin position="906"/>
        <end position="918"/>
    </location>
</feature>
<dbReference type="Proteomes" id="UP000275267">
    <property type="component" value="Unassembled WGS sequence"/>
</dbReference>
<dbReference type="CDD" id="cd18791">
    <property type="entry name" value="SF2_C_RHA"/>
    <property type="match status" value="1"/>
</dbReference>
<dbReference type="SMART" id="SM00847">
    <property type="entry name" value="HA2"/>
    <property type="match status" value="1"/>
</dbReference>
<proteinExistence type="inferred from homology"/>
<feature type="domain" description="Helicase C-terminal" evidence="13">
    <location>
        <begin position="294"/>
        <end position="466"/>
    </location>
</feature>
<dbReference type="PANTHER" id="PTHR18934">
    <property type="entry name" value="ATP-DEPENDENT RNA HELICASE"/>
    <property type="match status" value="1"/>
</dbReference>
<evidence type="ECO:0000259" key="11">
    <source>
        <dbReference type="PROSITE" id="PS50137"/>
    </source>
</evidence>
<dbReference type="InterPro" id="IPR011545">
    <property type="entry name" value="DEAD/DEAH_box_helicase_dom"/>
</dbReference>
<evidence type="ECO:0000256" key="2">
    <source>
        <dbReference type="ARBA" id="ARBA00022741"/>
    </source>
</evidence>
<feature type="region of interest" description="Disordered" evidence="10">
    <location>
        <begin position="797"/>
        <end position="819"/>
    </location>
</feature>
<evidence type="ECO:0000259" key="13">
    <source>
        <dbReference type="PROSITE" id="PS51194"/>
    </source>
</evidence>
<dbReference type="SMART" id="SM00358">
    <property type="entry name" value="DSRM"/>
    <property type="match status" value="1"/>
</dbReference>
<feature type="domain" description="Helicase ATP-binding" evidence="12">
    <location>
        <begin position="80"/>
        <end position="247"/>
    </location>
</feature>
<comment type="caution">
    <text evidence="14">The sequence shown here is derived from an EMBL/GenBank/DDBJ whole genome shotgun (WGS) entry which is preliminary data.</text>
</comment>
<dbReference type="PROSITE" id="PS50137">
    <property type="entry name" value="DS_RBD"/>
    <property type="match status" value="1"/>
</dbReference>
<dbReference type="FunFam" id="3.30.160.20:FF:000059">
    <property type="entry name" value="DExH-box ATP-dependent RNA helicase DExH3"/>
    <property type="match status" value="1"/>
</dbReference>
<evidence type="ECO:0000256" key="7">
    <source>
        <dbReference type="ARBA" id="ARBA00047984"/>
    </source>
</evidence>
<accession>A0A3L6R4J6</accession>
<dbReference type="InterPro" id="IPR027417">
    <property type="entry name" value="P-loop_NTPase"/>
</dbReference>
<dbReference type="EC" id="3.6.4.13" evidence="1"/>
<dbReference type="GO" id="GO:0005634">
    <property type="term" value="C:nucleus"/>
    <property type="evidence" value="ECO:0007669"/>
    <property type="project" value="TreeGrafter"/>
</dbReference>
<dbReference type="Gene3D" id="1.20.120.1080">
    <property type="match status" value="1"/>
</dbReference>
<dbReference type="SUPFAM" id="SSF54768">
    <property type="entry name" value="dsRNA-binding domain-like"/>
    <property type="match status" value="1"/>
</dbReference>
<evidence type="ECO:0000256" key="3">
    <source>
        <dbReference type="ARBA" id="ARBA00022801"/>
    </source>
</evidence>
<dbReference type="PROSITE" id="PS51192">
    <property type="entry name" value="HELICASE_ATP_BIND_1"/>
    <property type="match status" value="1"/>
</dbReference>
<feature type="region of interest" description="Disordered" evidence="10">
    <location>
        <begin position="882"/>
        <end position="918"/>
    </location>
</feature>
<dbReference type="FunFam" id="1.20.120.1080:FF:000002">
    <property type="entry name" value="Putative ATP-dependent RNA helicase DHX36"/>
    <property type="match status" value="1"/>
</dbReference>
<comment type="catalytic activity">
    <reaction evidence="7">
        <text>ATP + H2O = ADP + phosphate + H(+)</text>
        <dbReference type="Rhea" id="RHEA:13065"/>
        <dbReference type="ChEBI" id="CHEBI:15377"/>
        <dbReference type="ChEBI" id="CHEBI:15378"/>
        <dbReference type="ChEBI" id="CHEBI:30616"/>
        <dbReference type="ChEBI" id="CHEBI:43474"/>
        <dbReference type="ChEBI" id="CHEBI:456216"/>
        <dbReference type="EC" id="3.6.4.13"/>
    </reaction>
</comment>
<keyword evidence="3" id="KW-0378">Hydrolase</keyword>
<dbReference type="GO" id="GO:0016787">
    <property type="term" value="F:hydrolase activity"/>
    <property type="evidence" value="ECO:0007669"/>
    <property type="project" value="UniProtKB-KW"/>
</dbReference>
<dbReference type="Pfam" id="PF21010">
    <property type="entry name" value="HA2_C"/>
    <property type="match status" value="1"/>
</dbReference>
<dbReference type="Pfam" id="PF07717">
    <property type="entry name" value="OB_NTP_bind"/>
    <property type="match status" value="1"/>
</dbReference>
<reference evidence="15" key="1">
    <citation type="journal article" date="2019" name="Nat. Commun.">
        <title>The genome of broomcorn millet.</title>
        <authorList>
            <person name="Zou C."/>
            <person name="Miki D."/>
            <person name="Li D."/>
            <person name="Tang Q."/>
            <person name="Xiao L."/>
            <person name="Rajput S."/>
            <person name="Deng P."/>
            <person name="Jia W."/>
            <person name="Huang R."/>
            <person name="Zhang M."/>
            <person name="Sun Y."/>
            <person name="Hu J."/>
            <person name="Fu X."/>
            <person name="Schnable P.S."/>
            <person name="Li F."/>
            <person name="Zhang H."/>
            <person name="Feng B."/>
            <person name="Zhu X."/>
            <person name="Liu R."/>
            <person name="Schnable J.C."/>
            <person name="Zhu J.-K."/>
            <person name="Zhang H."/>
        </authorList>
    </citation>
    <scope>NUCLEOTIDE SEQUENCE [LARGE SCALE GENOMIC DNA]</scope>
</reference>